<organism evidence="1 2">
    <name type="scientific">Kolteria novifilia</name>
    <dbReference type="NCBI Taxonomy" id="2527975"/>
    <lineage>
        <taxon>Bacteria</taxon>
        <taxon>Pseudomonadati</taxon>
        <taxon>Planctomycetota</taxon>
        <taxon>Planctomycetia</taxon>
        <taxon>Kolteriales</taxon>
        <taxon>Kolteriaceae</taxon>
        <taxon>Kolteria</taxon>
    </lineage>
</organism>
<protein>
    <submittedName>
        <fullName evidence="1">Uncharacterized protein</fullName>
    </submittedName>
</protein>
<proteinExistence type="predicted"/>
<dbReference type="Proteomes" id="UP000317093">
    <property type="component" value="Chromosome"/>
</dbReference>
<sequence>MNEFPEHSLPGSIARESKEPILLLAVEAFDRIAQAAFGVLLGERRKGIVDAGGPTLFMERIEDRLLVERRPLETFDNDIVKPKNSPVGVPMGKPFGLAGERQDSTGSGRDLIGKVDAFRGSPLESAVIVMREAASYFGEHKTGPFGKRQVTRTTKDATLMSVGGYFTLVFDHSSTYEQAKLVSREPSSKQFLEFDSEIPPIGARLFRVAGRFTKQR</sequence>
<evidence type="ECO:0000313" key="2">
    <source>
        <dbReference type="Proteomes" id="UP000317093"/>
    </source>
</evidence>
<name>A0A518B4Z2_9BACT</name>
<dbReference type="AlphaFoldDB" id="A0A518B4Z2"/>
<dbReference type="EMBL" id="CP036279">
    <property type="protein sequence ID" value="QDU62043.1"/>
    <property type="molecule type" value="Genomic_DNA"/>
</dbReference>
<evidence type="ECO:0000313" key="1">
    <source>
        <dbReference type="EMBL" id="QDU62043.1"/>
    </source>
</evidence>
<keyword evidence="2" id="KW-1185">Reference proteome</keyword>
<reference evidence="1 2" key="1">
    <citation type="submission" date="2019-02" db="EMBL/GenBank/DDBJ databases">
        <title>Deep-cultivation of Planctomycetes and their phenomic and genomic characterization uncovers novel biology.</title>
        <authorList>
            <person name="Wiegand S."/>
            <person name="Jogler M."/>
            <person name="Boedeker C."/>
            <person name="Pinto D."/>
            <person name="Vollmers J."/>
            <person name="Rivas-Marin E."/>
            <person name="Kohn T."/>
            <person name="Peeters S.H."/>
            <person name="Heuer A."/>
            <person name="Rast P."/>
            <person name="Oberbeckmann S."/>
            <person name="Bunk B."/>
            <person name="Jeske O."/>
            <person name="Meyerdierks A."/>
            <person name="Storesund J.E."/>
            <person name="Kallscheuer N."/>
            <person name="Luecker S."/>
            <person name="Lage O.M."/>
            <person name="Pohl T."/>
            <person name="Merkel B.J."/>
            <person name="Hornburger P."/>
            <person name="Mueller R.-W."/>
            <person name="Bruemmer F."/>
            <person name="Labrenz M."/>
            <person name="Spormann A.M."/>
            <person name="Op den Camp H."/>
            <person name="Overmann J."/>
            <person name="Amann R."/>
            <person name="Jetten M.S.M."/>
            <person name="Mascher T."/>
            <person name="Medema M.H."/>
            <person name="Devos D.P."/>
            <person name="Kaster A.-K."/>
            <person name="Ovreas L."/>
            <person name="Rohde M."/>
            <person name="Galperin M.Y."/>
            <person name="Jogler C."/>
        </authorList>
    </citation>
    <scope>NUCLEOTIDE SEQUENCE [LARGE SCALE GENOMIC DNA]</scope>
    <source>
        <strain evidence="1 2">Pan216</strain>
    </source>
</reference>
<gene>
    <name evidence="1" type="ORF">Pan216_29090</name>
</gene>
<accession>A0A518B4Z2</accession>
<dbReference type="KEGG" id="knv:Pan216_29090"/>